<comment type="caution">
    <text evidence="7">The sequence shown here is derived from an EMBL/GenBank/DDBJ whole genome shotgun (WGS) entry which is preliminary data.</text>
</comment>
<feature type="transmembrane region" description="Helical" evidence="5">
    <location>
        <begin position="26"/>
        <end position="56"/>
    </location>
</feature>
<organism evidence="7 8">
    <name type="scientific">Sphingobacterium detergens</name>
    <dbReference type="NCBI Taxonomy" id="1145106"/>
    <lineage>
        <taxon>Bacteria</taxon>
        <taxon>Pseudomonadati</taxon>
        <taxon>Bacteroidota</taxon>
        <taxon>Sphingobacteriia</taxon>
        <taxon>Sphingobacteriales</taxon>
        <taxon>Sphingobacteriaceae</taxon>
        <taxon>Sphingobacterium</taxon>
    </lineage>
</organism>
<evidence type="ECO:0000256" key="5">
    <source>
        <dbReference type="SAM" id="Phobius"/>
    </source>
</evidence>
<keyword evidence="1 4" id="KW-0349">Heme</keyword>
<feature type="transmembrane region" description="Helical" evidence="5">
    <location>
        <begin position="236"/>
        <end position="259"/>
    </location>
</feature>
<feature type="transmembrane region" description="Helical" evidence="5">
    <location>
        <begin position="302"/>
        <end position="319"/>
    </location>
</feature>
<evidence type="ECO:0000256" key="1">
    <source>
        <dbReference type="ARBA" id="ARBA00022617"/>
    </source>
</evidence>
<dbReference type="InterPro" id="IPR036909">
    <property type="entry name" value="Cyt_c-like_dom_sf"/>
</dbReference>
<feature type="transmembrane region" description="Helical" evidence="5">
    <location>
        <begin position="84"/>
        <end position="105"/>
    </location>
</feature>
<proteinExistence type="predicted"/>
<dbReference type="GO" id="GO:0020037">
    <property type="term" value="F:heme binding"/>
    <property type="evidence" value="ECO:0007669"/>
    <property type="project" value="InterPro"/>
</dbReference>
<dbReference type="PROSITE" id="PS51007">
    <property type="entry name" value="CYTC"/>
    <property type="match status" value="1"/>
</dbReference>
<feature type="domain" description="Cytochrome c" evidence="6">
    <location>
        <begin position="367"/>
        <end position="448"/>
    </location>
</feature>
<sequence>MQVNLLHISTTPVPRDLPLDLPLPEWLLVTLLIVSFLLHIIFVKLMVGGSIITLWAEVKGLKNHDYDVFAYEIAKTVTVNKSMAVVLGVAPLLSINTLYTIYFYSANALTGLAWFMIIPLVTIAFLLTYLHKYTWRAMANYKYLHISIIALAVLIFLIVPTIFLTNVNLMLFPERWGDIKGFLSALALPNVLPRYLEFIGACLTVTGVFIVWYNGRKSYRVHLLYETFSQDRLKRQGYYITTFGIGLQLVCGIIVMITLPAKGISFEVVELMVFGGLMLFVAMWFSWKALSADSELKRDKQFWKVFISILFFILVYGGSRQLYREQALYQHRELMAAKTKAFEQMSKKARENPVSDAGNLDIDHALGDLSKGSALFKQNCSSCHKEKQRLVGPPVQEMITIYRGNEKGLKDWIKAPGKKRENYPQMPGFPQLSEVELTEITKYVLSIK</sequence>
<dbReference type="SUPFAM" id="SSF46626">
    <property type="entry name" value="Cytochrome c"/>
    <property type="match status" value="1"/>
</dbReference>
<accession>A0A420BJY9</accession>
<keyword evidence="5" id="KW-0472">Membrane</keyword>
<gene>
    <name evidence="7" type="ORF">DFQ12_1914</name>
</gene>
<keyword evidence="2 4" id="KW-0479">Metal-binding</keyword>
<dbReference type="GO" id="GO:0009055">
    <property type="term" value="F:electron transfer activity"/>
    <property type="evidence" value="ECO:0007669"/>
    <property type="project" value="InterPro"/>
</dbReference>
<keyword evidence="8" id="KW-1185">Reference proteome</keyword>
<feature type="transmembrane region" description="Helical" evidence="5">
    <location>
        <begin position="271"/>
        <end position="290"/>
    </location>
</feature>
<dbReference type="GO" id="GO:0046872">
    <property type="term" value="F:metal ion binding"/>
    <property type="evidence" value="ECO:0007669"/>
    <property type="project" value="UniProtKB-KW"/>
</dbReference>
<reference evidence="7 8" key="1">
    <citation type="submission" date="2018-09" db="EMBL/GenBank/DDBJ databases">
        <title>Genomic Encyclopedia of Type Strains, Phase III (KMG-III): the genomes of soil and plant-associated and newly described type strains.</title>
        <authorList>
            <person name="Whitman W."/>
        </authorList>
    </citation>
    <scope>NUCLEOTIDE SEQUENCE [LARGE SCALE GENOMIC DNA]</scope>
    <source>
        <strain evidence="7 8">CECT 7938</strain>
    </source>
</reference>
<dbReference type="RefSeq" id="WP_208642484.1">
    <property type="nucleotide sequence ID" value="NZ_RAPY01000001.1"/>
</dbReference>
<evidence type="ECO:0000313" key="8">
    <source>
        <dbReference type="Proteomes" id="UP000286246"/>
    </source>
</evidence>
<keyword evidence="5" id="KW-0812">Transmembrane</keyword>
<protein>
    <submittedName>
        <fullName evidence="7">Cytochrome c</fullName>
    </submittedName>
</protein>
<evidence type="ECO:0000256" key="4">
    <source>
        <dbReference type="PROSITE-ProRule" id="PRU00433"/>
    </source>
</evidence>
<feature type="transmembrane region" description="Helical" evidence="5">
    <location>
        <begin position="143"/>
        <end position="163"/>
    </location>
</feature>
<keyword evidence="3 4" id="KW-0408">Iron</keyword>
<evidence type="ECO:0000256" key="3">
    <source>
        <dbReference type="ARBA" id="ARBA00023004"/>
    </source>
</evidence>
<keyword evidence="5" id="KW-1133">Transmembrane helix</keyword>
<dbReference type="Proteomes" id="UP000286246">
    <property type="component" value="Unassembled WGS sequence"/>
</dbReference>
<name>A0A420BJY9_SPHD1</name>
<feature type="transmembrane region" description="Helical" evidence="5">
    <location>
        <begin position="195"/>
        <end position="215"/>
    </location>
</feature>
<evidence type="ECO:0000259" key="6">
    <source>
        <dbReference type="PROSITE" id="PS51007"/>
    </source>
</evidence>
<dbReference type="AlphaFoldDB" id="A0A420BJY9"/>
<dbReference type="EMBL" id="RAPY01000001">
    <property type="protein sequence ID" value="RKE57038.1"/>
    <property type="molecule type" value="Genomic_DNA"/>
</dbReference>
<evidence type="ECO:0000313" key="7">
    <source>
        <dbReference type="EMBL" id="RKE57038.1"/>
    </source>
</evidence>
<dbReference type="InterPro" id="IPR009056">
    <property type="entry name" value="Cyt_c-like_dom"/>
</dbReference>
<dbReference type="Pfam" id="PF00034">
    <property type="entry name" value="Cytochrom_C"/>
    <property type="match status" value="1"/>
</dbReference>
<evidence type="ECO:0000256" key="2">
    <source>
        <dbReference type="ARBA" id="ARBA00022723"/>
    </source>
</evidence>
<feature type="transmembrane region" description="Helical" evidence="5">
    <location>
        <begin position="111"/>
        <end position="131"/>
    </location>
</feature>
<dbReference type="Gene3D" id="1.10.760.10">
    <property type="entry name" value="Cytochrome c-like domain"/>
    <property type="match status" value="1"/>
</dbReference>